<dbReference type="InterPro" id="IPR032807">
    <property type="entry name" value="GNVR"/>
</dbReference>
<dbReference type="EMBL" id="BAZW01000049">
    <property type="protein sequence ID" value="GAO31473.1"/>
    <property type="molecule type" value="Genomic_DNA"/>
</dbReference>
<sequence length="380" mass="42511">MTQTTQDPVTDKASTPPIIQDDEIDLVALMLHIWNGRWLILKVIGVFVVLGLVVAFTSPEKYTSTVKLIPESNKSSSLGALGGLASQFGLGNLSAQVEDGGIPTDYYPEIIQSVPFLQMLMQYETSFPEVGRLSLHTYYTEHRETSLLSYITKYTIGLPFVVINALKGETEEVVQTVDGESKVVRLTQEERETLEWLGNSITFEMGKQTGMITVTVEMPTASLSAEVANRVSELLSEYVISYKTDKVREDLEFVEERYAEASDRFEAAQETLARYRDGSHGQLTALAQTHEQRLQSEYDLAFNVYNTLARQLEQSKLKLQEETPVVKIIQPAVVPDEKSAPKKKMILIVSVFLGGFLGLGLLFGRMIWGNMKVQFAAYKE</sequence>
<evidence type="ECO:0008006" key="12">
    <source>
        <dbReference type="Google" id="ProtNLM"/>
    </source>
</evidence>
<dbReference type="OrthoDB" id="1522571at2"/>
<keyword evidence="5 7" id="KW-0472">Membrane</keyword>
<evidence type="ECO:0000313" key="11">
    <source>
        <dbReference type="Proteomes" id="UP000032900"/>
    </source>
</evidence>
<feature type="coiled-coil region" evidence="6">
    <location>
        <begin position="244"/>
        <end position="271"/>
    </location>
</feature>
<dbReference type="InterPro" id="IPR003856">
    <property type="entry name" value="LPS_length_determ_N"/>
</dbReference>
<dbReference type="STRING" id="1236989.JCM15548_13837"/>
<dbReference type="InterPro" id="IPR050445">
    <property type="entry name" value="Bact_polysacc_biosynth/exp"/>
</dbReference>
<dbReference type="Pfam" id="PF13807">
    <property type="entry name" value="GNVR"/>
    <property type="match status" value="1"/>
</dbReference>
<dbReference type="GO" id="GO:0005886">
    <property type="term" value="C:plasma membrane"/>
    <property type="evidence" value="ECO:0007669"/>
    <property type="project" value="UniProtKB-SubCell"/>
</dbReference>
<feature type="transmembrane region" description="Helical" evidence="7">
    <location>
        <begin position="38"/>
        <end position="57"/>
    </location>
</feature>
<feature type="domain" description="Tyrosine-protein kinase G-rich" evidence="9">
    <location>
        <begin position="293"/>
        <end position="365"/>
    </location>
</feature>
<evidence type="ECO:0000256" key="7">
    <source>
        <dbReference type="SAM" id="Phobius"/>
    </source>
</evidence>
<keyword evidence="11" id="KW-1185">Reference proteome</keyword>
<evidence type="ECO:0000256" key="3">
    <source>
        <dbReference type="ARBA" id="ARBA00022692"/>
    </source>
</evidence>
<keyword evidence="2" id="KW-1003">Cell membrane</keyword>
<feature type="domain" description="Polysaccharide chain length determinant N-terminal" evidence="8">
    <location>
        <begin position="22"/>
        <end position="118"/>
    </location>
</feature>
<dbReference type="Proteomes" id="UP000032900">
    <property type="component" value="Unassembled WGS sequence"/>
</dbReference>
<gene>
    <name evidence="10" type="ORF">JCM15548_13837</name>
</gene>
<comment type="caution">
    <text evidence="10">The sequence shown here is derived from an EMBL/GenBank/DDBJ whole genome shotgun (WGS) entry which is preliminary data.</text>
</comment>
<comment type="subcellular location">
    <subcellularLocation>
        <location evidence="1">Cell membrane</location>
        <topology evidence="1">Multi-pass membrane protein</topology>
    </subcellularLocation>
</comment>
<evidence type="ECO:0000256" key="2">
    <source>
        <dbReference type="ARBA" id="ARBA00022475"/>
    </source>
</evidence>
<dbReference type="GO" id="GO:0004713">
    <property type="term" value="F:protein tyrosine kinase activity"/>
    <property type="evidence" value="ECO:0007669"/>
    <property type="project" value="TreeGrafter"/>
</dbReference>
<dbReference type="PANTHER" id="PTHR32309">
    <property type="entry name" value="TYROSINE-PROTEIN KINASE"/>
    <property type="match status" value="1"/>
</dbReference>
<organism evidence="10 11">
    <name type="scientific">Geofilum rubicundum JCM 15548</name>
    <dbReference type="NCBI Taxonomy" id="1236989"/>
    <lineage>
        <taxon>Bacteria</taxon>
        <taxon>Pseudomonadati</taxon>
        <taxon>Bacteroidota</taxon>
        <taxon>Bacteroidia</taxon>
        <taxon>Marinilabiliales</taxon>
        <taxon>Marinilabiliaceae</taxon>
        <taxon>Geofilum</taxon>
    </lineage>
</organism>
<name>A0A0E9M1N6_9BACT</name>
<keyword evidence="4 7" id="KW-1133">Transmembrane helix</keyword>
<protein>
    <recommendedName>
        <fullName evidence="12">Tyrosine-protein kinase Wzc</fullName>
    </recommendedName>
</protein>
<feature type="transmembrane region" description="Helical" evidence="7">
    <location>
        <begin position="346"/>
        <end position="368"/>
    </location>
</feature>
<evidence type="ECO:0000259" key="8">
    <source>
        <dbReference type="Pfam" id="PF02706"/>
    </source>
</evidence>
<dbReference type="PANTHER" id="PTHR32309:SF13">
    <property type="entry name" value="FERRIC ENTEROBACTIN TRANSPORT PROTEIN FEPE"/>
    <property type="match status" value="1"/>
</dbReference>
<dbReference type="RefSeq" id="WP_062127613.1">
    <property type="nucleotide sequence ID" value="NZ_BAZW01000049.1"/>
</dbReference>
<evidence type="ECO:0000256" key="1">
    <source>
        <dbReference type="ARBA" id="ARBA00004651"/>
    </source>
</evidence>
<evidence type="ECO:0000259" key="9">
    <source>
        <dbReference type="Pfam" id="PF13807"/>
    </source>
</evidence>
<keyword evidence="6" id="KW-0175">Coiled coil</keyword>
<dbReference type="Pfam" id="PF02706">
    <property type="entry name" value="Wzz"/>
    <property type="match status" value="1"/>
</dbReference>
<proteinExistence type="predicted"/>
<evidence type="ECO:0000256" key="5">
    <source>
        <dbReference type="ARBA" id="ARBA00023136"/>
    </source>
</evidence>
<evidence type="ECO:0000313" key="10">
    <source>
        <dbReference type="EMBL" id="GAO31473.1"/>
    </source>
</evidence>
<reference evidence="10 11" key="1">
    <citation type="journal article" date="2015" name="Microbes Environ.">
        <title>Distribution and evolution of nitrogen fixation genes in the phylum bacteroidetes.</title>
        <authorList>
            <person name="Inoue J."/>
            <person name="Oshima K."/>
            <person name="Suda W."/>
            <person name="Sakamoto M."/>
            <person name="Iino T."/>
            <person name="Noda S."/>
            <person name="Hongoh Y."/>
            <person name="Hattori M."/>
            <person name="Ohkuma M."/>
        </authorList>
    </citation>
    <scope>NUCLEOTIDE SEQUENCE [LARGE SCALE GENOMIC DNA]</scope>
    <source>
        <strain evidence="10">JCM 15548</strain>
    </source>
</reference>
<evidence type="ECO:0000256" key="4">
    <source>
        <dbReference type="ARBA" id="ARBA00022989"/>
    </source>
</evidence>
<keyword evidence="3 7" id="KW-0812">Transmembrane</keyword>
<dbReference type="AlphaFoldDB" id="A0A0E9M1N6"/>
<evidence type="ECO:0000256" key="6">
    <source>
        <dbReference type="SAM" id="Coils"/>
    </source>
</evidence>
<accession>A0A0E9M1N6</accession>